<feature type="region of interest" description="Disordered" evidence="2">
    <location>
        <begin position="500"/>
        <end position="590"/>
    </location>
</feature>
<keyword evidence="1" id="KW-0175">Coiled coil</keyword>
<feature type="region of interest" description="Disordered" evidence="2">
    <location>
        <begin position="348"/>
        <end position="376"/>
    </location>
</feature>
<feature type="coiled-coil region" evidence="1">
    <location>
        <begin position="67"/>
        <end position="108"/>
    </location>
</feature>
<dbReference type="AlphaFoldDB" id="A0A1Y2AJ63"/>
<reference evidence="3 4" key="1">
    <citation type="submission" date="2016-07" db="EMBL/GenBank/DDBJ databases">
        <title>Pervasive Adenine N6-methylation of Active Genes in Fungi.</title>
        <authorList>
            <consortium name="DOE Joint Genome Institute"/>
            <person name="Mondo S.J."/>
            <person name="Dannebaum R.O."/>
            <person name="Kuo R.C."/>
            <person name="Labutti K."/>
            <person name="Haridas S."/>
            <person name="Kuo A."/>
            <person name="Salamov A."/>
            <person name="Ahrendt S.R."/>
            <person name="Lipzen A."/>
            <person name="Sullivan W."/>
            <person name="Andreopoulos W.B."/>
            <person name="Clum A."/>
            <person name="Lindquist E."/>
            <person name="Daum C."/>
            <person name="Ramamoorthy G.K."/>
            <person name="Gryganskyi A."/>
            <person name="Culley D."/>
            <person name="Magnuson J.K."/>
            <person name="James T.Y."/>
            <person name="O'Malley M.A."/>
            <person name="Stajich J.E."/>
            <person name="Spatafora J.W."/>
            <person name="Visel A."/>
            <person name="Grigoriev I.V."/>
        </authorList>
    </citation>
    <scope>NUCLEOTIDE SEQUENCE [LARGE SCALE GENOMIC DNA]</scope>
    <source>
        <strain evidence="3 4">JEL800</strain>
    </source>
</reference>
<feature type="region of interest" description="Disordered" evidence="2">
    <location>
        <begin position="640"/>
        <end position="688"/>
    </location>
</feature>
<sequence>MSSNLSEGSWAPTNESQHEPSHAASVPSVSSVSSVSSRVLPVEWMQTINAIATTSVSSIAALFDSTAEAHAVQVASLAETINRLERELADAREAIAALNREREQVRTLSHLLSTTTTTTTATTPTSTTSNTANSANSPRESAVLIPLNPLPQPLPPNSTTTHPPTLTTPQPQPQSPVTPAPAKRKKASKHEDKLLFVKRPGKASITLTQSGLNKILKLELGPQFETASRLLCLVPDCKSVLKTPHTLLAHLRDRHCSVAYIQPQDVLLEIPRRDDGLFQCQCCALFSTPSLNAFTQHSKICSSVTPTPWAHLIRSMLPSHLSVHESTQLLRQLSIYADMFRTEHSLSEHVKKEGDTELTTASSATTTSISTSGTTAPDSIHSLSMDKLFMVPSNLTSAFQSFMEKHVNTLLLKPKQVDMDVDSDSNSGASDSLSSGSGTPLSSPSIALGSAGCPNICATDPALKSNPATLRIQSPLLRGTNAGCIQPSNAMDSVVNVSSVKGSTGTANNAKISPASNTQHTQPPSSKNSDSLTNLNRATSVSPVTIKSPALSSVAGTSGTNIPETTNKRNPATKSASSGNSTAATVSAISKKKEALRTVKEKGTRLSASATVKLEASVIKVEQIKKSDALLSTKDAVPVKQEDRKKRHKKSTVIFDDALPKNQSSVSKNGCSSNSVGGGGGGGPSKPSTIIETIPWKDLLLKKHPNLRITHSPASKFVVETAKAFQGLYEIQGHDFLGASGGCGEGEEEGKFEIPTALHDAFLDFMRDSLILLRNEGVEDVERGCDSKAKGKGKQVLRKPGNVELPSDDTLVGDDDEDEEMGKGEGVGHRQILLSIVPNYDFLGKEYKFAIEEGIKAYFDSEGIPLHDVLEKKGESTGYRLAWDQVNPFAEWLREQLTPLCEELKMDIKREGTDDVVTDRCYEETVVDVMPQYKQLSASSKQAIKLGVYAFLEHEGVAIKKKEREVVIPGRLDREFRGWLREELTRCFPEKMRV</sequence>
<dbReference type="OrthoDB" id="10683207at2759"/>
<feature type="compositionally biased region" description="Low complexity" evidence="2">
    <location>
        <begin position="157"/>
        <end position="169"/>
    </location>
</feature>
<proteinExistence type="predicted"/>
<feature type="compositionally biased region" description="Acidic residues" evidence="2">
    <location>
        <begin position="811"/>
        <end position="820"/>
    </location>
</feature>
<evidence type="ECO:0000313" key="4">
    <source>
        <dbReference type="Proteomes" id="UP000193642"/>
    </source>
</evidence>
<evidence type="ECO:0000256" key="2">
    <source>
        <dbReference type="SAM" id="MobiDB-lite"/>
    </source>
</evidence>
<organism evidence="3 4">
    <name type="scientific">Rhizoclosmatium globosum</name>
    <dbReference type="NCBI Taxonomy" id="329046"/>
    <lineage>
        <taxon>Eukaryota</taxon>
        <taxon>Fungi</taxon>
        <taxon>Fungi incertae sedis</taxon>
        <taxon>Chytridiomycota</taxon>
        <taxon>Chytridiomycota incertae sedis</taxon>
        <taxon>Chytridiomycetes</taxon>
        <taxon>Chytridiales</taxon>
        <taxon>Chytriomycetaceae</taxon>
        <taxon>Rhizoclosmatium</taxon>
    </lineage>
</organism>
<feature type="compositionally biased region" description="Low complexity" evidence="2">
    <location>
        <begin position="115"/>
        <end position="137"/>
    </location>
</feature>
<feature type="compositionally biased region" description="Low complexity" evidence="2">
    <location>
        <begin position="664"/>
        <end position="675"/>
    </location>
</feature>
<name>A0A1Y2AJ63_9FUNG</name>
<gene>
    <name evidence="3" type="ORF">BCR33DRAFT_861398</name>
</gene>
<feature type="compositionally biased region" description="Polar residues" evidence="2">
    <location>
        <begin position="500"/>
        <end position="588"/>
    </location>
</feature>
<accession>A0A1Y2AJ63</accession>
<keyword evidence="4" id="KW-1185">Reference proteome</keyword>
<evidence type="ECO:0000313" key="3">
    <source>
        <dbReference type="EMBL" id="ORY22534.1"/>
    </source>
</evidence>
<feature type="region of interest" description="Disordered" evidence="2">
    <location>
        <begin position="1"/>
        <end position="30"/>
    </location>
</feature>
<feature type="compositionally biased region" description="Low complexity" evidence="2">
    <location>
        <begin position="424"/>
        <end position="441"/>
    </location>
</feature>
<dbReference type="EMBL" id="MCGO01000179">
    <property type="protein sequence ID" value="ORY22534.1"/>
    <property type="molecule type" value="Genomic_DNA"/>
</dbReference>
<comment type="caution">
    <text evidence="3">The sequence shown here is derived from an EMBL/GenBank/DDBJ whole genome shotgun (WGS) entry which is preliminary data.</text>
</comment>
<feature type="region of interest" description="Disordered" evidence="2">
    <location>
        <begin position="115"/>
        <end position="191"/>
    </location>
</feature>
<dbReference type="Proteomes" id="UP000193642">
    <property type="component" value="Unassembled WGS sequence"/>
</dbReference>
<feature type="region of interest" description="Disordered" evidence="2">
    <location>
        <begin position="421"/>
        <end position="441"/>
    </location>
</feature>
<feature type="compositionally biased region" description="Low complexity" evidence="2">
    <location>
        <begin position="359"/>
        <end position="376"/>
    </location>
</feature>
<evidence type="ECO:0000256" key="1">
    <source>
        <dbReference type="SAM" id="Coils"/>
    </source>
</evidence>
<feature type="region of interest" description="Disordered" evidence="2">
    <location>
        <begin position="783"/>
        <end position="825"/>
    </location>
</feature>
<protein>
    <submittedName>
        <fullName evidence="3">Uncharacterized protein</fullName>
    </submittedName>
</protein>
<feature type="compositionally biased region" description="Pro residues" evidence="2">
    <location>
        <begin position="170"/>
        <end position="179"/>
    </location>
</feature>
<feature type="compositionally biased region" description="Polar residues" evidence="2">
    <location>
        <begin position="1"/>
        <end position="15"/>
    </location>
</feature>